<evidence type="ECO:0000313" key="3">
    <source>
        <dbReference type="Proteomes" id="UP000576480"/>
    </source>
</evidence>
<dbReference type="Proteomes" id="UP000576480">
    <property type="component" value="Unassembled WGS sequence"/>
</dbReference>
<dbReference type="EMBL" id="BLRY01000061">
    <property type="protein sequence ID" value="GFP27742.1"/>
    <property type="molecule type" value="Genomic_DNA"/>
</dbReference>
<reference evidence="3 4" key="1">
    <citation type="journal article" date="2020" name="Front. Microbiol.">
        <title>Single-cell genomics of novel Actinobacteria with the Wood-Ljungdahl pathway discovered in a serpentinizing system.</title>
        <authorList>
            <person name="Merino N."/>
            <person name="Kawai M."/>
            <person name="Boyd E.S."/>
            <person name="Colman D.R."/>
            <person name="McGlynn S.E."/>
            <person name="Nealson K.H."/>
            <person name="Kurokawa K."/>
            <person name="Hongoh Y."/>
        </authorList>
    </citation>
    <scope>NUCLEOTIDE SEQUENCE [LARGE SCALE GENOMIC DNA]</scope>
    <source>
        <strain evidence="1 4">S33</strain>
        <strain evidence="2 3">S43</strain>
    </source>
</reference>
<evidence type="ECO:0008006" key="5">
    <source>
        <dbReference type="Google" id="ProtNLM"/>
    </source>
</evidence>
<accession>A0A6V8PQ37</accession>
<gene>
    <name evidence="1" type="ORF">HKBW3S33_01152</name>
    <name evidence="2" type="ORF">HKBW3S43_00561</name>
</gene>
<sequence>MSKKYTSPPIIEVLCEFQFVPSQPWDFTIPGLLYERIKDRFPKKQQQMSFGIGFEPKEGGLEQKVELSQRIQFLRLDRTALVQVGPDLLTVNHLQPYPTWDKFRPLVLENLRIYQEISNPKGFKRIGLRYINKMEIPGKSIELAEYFNFYPFIPSDLPQVYGAFSIRVEVPYEEGRDRLLMTLGSTISEKPDTLSCILDLDYVMTTPEKVSLEQATNWVERAHTIVEEAFEVCVTDKCRNLFQEEK</sequence>
<dbReference type="RefSeq" id="WP_176229488.1">
    <property type="nucleotide sequence ID" value="NZ_BLRY01000061.1"/>
</dbReference>
<dbReference type="AlphaFoldDB" id="A0A6V8PQ37"/>
<dbReference type="Proteomes" id="UP000591948">
    <property type="component" value="Unassembled WGS sequence"/>
</dbReference>
<evidence type="ECO:0000313" key="4">
    <source>
        <dbReference type="Proteomes" id="UP000591948"/>
    </source>
</evidence>
<dbReference type="InterPro" id="IPR026349">
    <property type="entry name" value="CHP04255"/>
</dbReference>
<organism evidence="2 3">
    <name type="scientific">Candidatus Hakubella thermalkaliphila</name>
    <dbReference type="NCBI Taxonomy" id="2754717"/>
    <lineage>
        <taxon>Bacteria</taxon>
        <taxon>Bacillati</taxon>
        <taxon>Actinomycetota</taxon>
        <taxon>Actinomycetota incertae sedis</taxon>
        <taxon>Candidatus Hakubellales</taxon>
        <taxon>Candidatus Hakubellaceae</taxon>
        <taxon>Candidatus Hakubella</taxon>
    </lineage>
</organism>
<comment type="caution">
    <text evidence="2">The sequence shown here is derived from an EMBL/GenBank/DDBJ whole genome shotgun (WGS) entry which is preliminary data.</text>
</comment>
<name>A0A6V8PQ37_9ACTN</name>
<keyword evidence="4" id="KW-1185">Reference proteome</keyword>
<dbReference type="NCBIfam" id="TIGR04255">
    <property type="entry name" value="sporadTIGR04255"/>
    <property type="match status" value="1"/>
</dbReference>
<evidence type="ECO:0000313" key="1">
    <source>
        <dbReference type="EMBL" id="GFP27742.1"/>
    </source>
</evidence>
<dbReference type="EMBL" id="BLSB01000022">
    <property type="protein sequence ID" value="GFP34769.1"/>
    <property type="molecule type" value="Genomic_DNA"/>
</dbReference>
<evidence type="ECO:0000313" key="2">
    <source>
        <dbReference type="EMBL" id="GFP34769.1"/>
    </source>
</evidence>
<proteinExistence type="predicted"/>
<protein>
    <recommendedName>
        <fullName evidence="5">TIGR04255 family protein</fullName>
    </recommendedName>
</protein>